<keyword evidence="3" id="KW-1185">Reference proteome</keyword>
<dbReference type="EMBL" id="CAJOBG010097274">
    <property type="protein sequence ID" value="CAF4688642.1"/>
    <property type="molecule type" value="Genomic_DNA"/>
</dbReference>
<dbReference type="Proteomes" id="UP000663866">
    <property type="component" value="Unassembled WGS sequence"/>
</dbReference>
<dbReference type="AlphaFoldDB" id="A0A821HPM6"/>
<protein>
    <submittedName>
        <fullName evidence="2">Uncharacterized protein</fullName>
    </submittedName>
</protein>
<comment type="caution">
    <text evidence="2">The sequence shown here is derived from an EMBL/GenBank/DDBJ whole genome shotgun (WGS) entry which is preliminary data.</text>
</comment>
<proteinExistence type="predicted"/>
<organism evidence="2 3">
    <name type="scientific">Rotaria magnacalcarata</name>
    <dbReference type="NCBI Taxonomy" id="392030"/>
    <lineage>
        <taxon>Eukaryota</taxon>
        <taxon>Metazoa</taxon>
        <taxon>Spiralia</taxon>
        <taxon>Gnathifera</taxon>
        <taxon>Rotifera</taxon>
        <taxon>Eurotatoria</taxon>
        <taxon>Bdelloidea</taxon>
        <taxon>Philodinida</taxon>
        <taxon>Philodinidae</taxon>
        <taxon>Rotaria</taxon>
    </lineage>
</organism>
<feature type="region of interest" description="Disordered" evidence="1">
    <location>
        <begin position="42"/>
        <end position="66"/>
    </location>
</feature>
<evidence type="ECO:0000256" key="1">
    <source>
        <dbReference type="SAM" id="MobiDB-lite"/>
    </source>
</evidence>
<gene>
    <name evidence="2" type="ORF">OVN521_LOCUS47982</name>
</gene>
<evidence type="ECO:0000313" key="3">
    <source>
        <dbReference type="Proteomes" id="UP000663866"/>
    </source>
</evidence>
<name>A0A821HPM6_9BILA</name>
<reference evidence="2" key="1">
    <citation type="submission" date="2021-02" db="EMBL/GenBank/DDBJ databases">
        <authorList>
            <person name="Nowell W R."/>
        </authorList>
    </citation>
    <scope>NUCLEOTIDE SEQUENCE</scope>
</reference>
<sequence>FQEAIKQAAKVLKCSNLSERLELADNMRKGATCDFFQLKLGSNNNDDDDEEDPDETNSNIAEDHCK</sequence>
<feature type="non-terminal residue" evidence="2">
    <location>
        <position position="1"/>
    </location>
</feature>
<accession>A0A821HPM6</accession>
<evidence type="ECO:0000313" key="2">
    <source>
        <dbReference type="EMBL" id="CAF4688642.1"/>
    </source>
</evidence>
<feature type="compositionally biased region" description="Acidic residues" evidence="1">
    <location>
        <begin position="45"/>
        <end position="55"/>
    </location>
</feature>